<organism evidence="1 2">
    <name type="scientific">Pseudonocardia xishanensis</name>
    <dbReference type="NCBI Taxonomy" id="630995"/>
    <lineage>
        <taxon>Bacteria</taxon>
        <taxon>Bacillati</taxon>
        <taxon>Actinomycetota</taxon>
        <taxon>Actinomycetes</taxon>
        <taxon>Pseudonocardiales</taxon>
        <taxon>Pseudonocardiaceae</taxon>
        <taxon>Pseudonocardia</taxon>
    </lineage>
</organism>
<dbReference type="Proteomes" id="UP001501598">
    <property type="component" value="Unassembled WGS sequence"/>
</dbReference>
<gene>
    <name evidence="1" type="ORF">GCM10023175_42930</name>
</gene>
<evidence type="ECO:0008006" key="3">
    <source>
        <dbReference type="Google" id="ProtNLM"/>
    </source>
</evidence>
<dbReference type="EMBL" id="BAABGT010000067">
    <property type="protein sequence ID" value="GAA4551321.1"/>
    <property type="molecule type" value="Genomic_DNA"/>
</dbReference>
<protein>
    <recommendedName>
        <fullName evidence="3">Tyr recombinase domain-containing protein</fullName>
    </recommendedName>
</protein>
<keyword evidence="2" id="KW-1185">Reference proteome</keyword>
<evidence type="ECO:0000313" key="2">
    <source>
        <dbReference type="Proteomes" id="UP001501598"/>
    </source>
</evidence>
<comment type="caution">
    <text evidence="1">The sequence shown here is derived from an EMBL/GenBank/DDBJ whole genome shotgun (WGS) entry which is preliminary data.</text>
</comment>
<sequence>MTGVRRGELCAVKVESVDFTPGRKTLWFERAIRRESGWGWGKGELKIPRRPIPGADLGRRAVSLCQPGGRAGQGACGVA</sequence>
<proteinExistence type="predicted"/>
<name>A0ABP8RVR9_9PSEU</name>
<reference evidence="2" key="1">
    <citation type="journal article" date="2019" name="Int. J. Syst. Evol. Microbiol.">
        <title>The Global Catalogue of Microorganisms (GCM) 10K type strain sequencing project: providing services to taxonomists for standard genome sequencing and annotation.</title>
        <authorList>
            <consortium name="The Broad Institute Genomics Platform"/>
            <consortium name="The Broad Institute Genome Sequencing Center for Infectious Disease"/>
            <person name="Wu L."/>
            <person name="Ma J."/>
        </authorList>
    </citation>
    <scope>NUCLEOTIDE SEQUENCE [LARGE SCALE GENOMIC DNA]</scope>
    <source>
        <strain evidence="2">JCM 17906</strain>
    </source>
</reference>
<evidence type="ECO:0000313" key="1">
    <source>
        <dbReference type="EMBL" id="GAA4551321.1"/>
    </source>
</evidence>
<accession>A0ABP8RVR9</accession>